<dbReference type="EMBL" id="UOFY01000001">
    <property type="protein sequence ID" value="VAX05427.1"/>
    <property type="molecule type" value="Genomic_DNA"/>
</dbReference>
<feature type="domain" description="START" evidence="1">
    <location>
        <begin position="19"/>
        <end position="209"/>
    </location>
</feature>
<dbReference type="Pfam" id="PF01852">
    <property type="entry name" value="START"/>
    <property type="match status" value="1"/>
</dbReference>
<dbReference type="InterPro" id="IPR023393">
    <property type="entry name" value="START-like_dom_sf"/>
</dbReference>
<gene>
    <name evidence="2" type="ORF">MNBD_GAMMA25-1226</name>
</gene>
<proteinExistence type="predicted"/>
<dbReference type="AlphaFoldDB" id="A0A3B1BL02"/>
<accession>A0A3B1BL02</accession>
<dbReference type="GO" id="GO:0005737">
    <property type="term" value="C:cytoplasm"/>
    <property type="evidence" value="ECO:0007669"/>
    <property type="project" value="UniProtKB-ARBA"/>
</dbReference>
<protein>
    <recommendedName>
        <fullName evidence="1">START domain-containing protein</fullName>
    </recommendedName>
</protein>
<dbReference type="PROSITE" id="PS50848">
    <property type="entry name" value="START"/>
    <property type="match status" value="1"/>
</dbReference>
<dbReference type="GO" id="GO:0008289">
    <property type="term" value="F:lipid binding"/>
    <property type="evidence" value="ECO:0007669"/>
    <property type="project" value="InterPro"/>
</dbReference>
<dbReference type="SMART" id="SM00234">
    <property type="entry name" value="START"/>
    <property type="match status" value="1"/>
</dbReference>
<dbReference type="InterPro" id="IPR028347">
    <property type="entry name" value="START_dom_prot"/>
</dbReference>
<name>A0A3B1BL02_9ZZZZ</name>
<dbReference type="PANTHER" id="PTHR19308:SF14">
    <property type="entry name" value="START DOMAIN-CONTAINING PROTEIN"/>
    <property type="match status" value="1"/>
</dbReference>
<organism evidence="2">
    <name type="scientific">hydrothermal vent metagenome</name>
    <dbReference type="NCBI Taxonomy" id="652676"/>
    <lineage>
        <taxon>unclassified sequences</taxon>
        <taxon>metagenomes</taxon>
        <taxon>ecological metagenomes</taxon>
    </lineage>
</organism>
<dbReference type="PIRSF" id="PIRSF039033">
    <property type="entry name" value="START_dom"/>
    <property type="match status" value="1"/>
</dbReference>
<reference evidence="2" key="1">
    <citation type="submission" date="2018-06" db="EMBL/GenBank/DDBJ databases">
        <authorList>
            <person name="Zhirakovskaya E."/>
        </authorList>
    </citation>
    <scope>NUCLEOTIDE SEQUENCE</scope>
</reference>
<sequence length="210" mass="24699">MKLAVRLFLFTLYFLFITLSHAQNPQPDWQIIENYDDILVYSTAVDGSKIIKVKTEVTIAASLESIRLILDDAPRRHQWVPHLGHSKVLQQLSNTERLEYSHFIAPWPASDRDFVYRIHLQQQSDRQLIFQMRSEVNTLMPEQAGIIRAELVESVYTMTALSPKLTQVELIFHADPKGWLPIWIINIIQRHLPFMMLKNLRARAERRKLW</sequence>
<dbReference type="PANTHER" id="PTHR19308">
    <property type="entry name" value="PHOSPHATIDYLCHOLINE TRANSFER PROTEIN"/>
    <property type="match status" value="1"/>
</dbReference>
<dbReference type="InterPro" id="IPR051213">
    <property type="entry name" value="START_lipid_transfer"/>
</dbReference>
<evidence type="ECO:0000313" key="2">
    <source>
        <dbReference type="EMBL" id="VAX05427.1"/>
    </source>
</evidence>
<dbReference type="SUPFAM" id="SSF55961">
    <property type="entry name" value="Bet v1-like"/>
    <property type="match status" value="1"/>
</dbReference>
<dbReference type="InterPro" id="IPR002913">
    <property type="entry name" value="START_lipid-bd_dom"/>
</dbReference>
<dbReference type="Gene3D" id="3.30.530.20">
    <property type="match status" value="1"/>
</dbReference>
<evidence type="ECO:0000259" key="1">
    <source>
        <dbReference type="PROSITE" id="PS50848"/>
    </source>
</evidence>